<protein>
    <recommendedName>
        <fullName evidence="3">Phage protein</fullName>
    </recommendedName>
</protein>
<evidence type="ECO:0000313" key="2">
    <source>
        <dbReference type="Proteomes" id="UP000838821"/>
    </source>
</evidence>
<dbReference type="RefSeq" id="WP_236287029.1">
    <property type="nucleotide sequence ID" value="NZ_CAKMMW010000005.1"/>
</dbReference>
<evidence type="ECO:0008006" key="3">
    <source>
        <dbReference type="Google" id="ProtNLM"/>
    </source>
</evidence>
<accession>A0ABM9C4E3</accession>
<organism evidence="1 2">
    <name type="scientific">Paenibacillus allorhizoplanae</name>
    <dbReference type="NCBI Taxonomy" id="2905648"/>
    <lineage>
        <taxon>Bacteria</taxon>
        <taxon>Bacillati</taxon>
        <taxon>Bacillota</taxon>
        <taxon>Bacilli</taxon>
        <taxon>Bacillales</taxon>
        <taxon>Paenibacillaceae</taxon>
        <taxon>Paenibacillus</taxon>
    </lineage>
</organism>
<gene>
    <name evidence="1" type="ORF">PAECIP111891_02183</name>
</gene>
<sequence>MSTKKEQEPTYSKEQFLASNRFTGAQKDVLNALLVDGEGYTNSKVIEMINEFLEMEVK</sequence>
<comment type="caution">
    <text evidence="1">The sequence shown here is derived from an EMBL/GenBank/DDBJ whole genome shotgun (WGS) entry which is preliminary data.</text>
</comment>
<dbReference type="Proteomes" id="UP000838821">
    <property type="component" value="Unassembled WGS sequence"/>
</dbReference>
<name>A0ABM9C4E3_9BACL</name>
<reference evidence="1" key="1">
    <citation type="submission" date="2022-01" db="EMBL/GenBank/DDBJ databases">
        <authorList>
            <person name="Criscuolo A."/>
        </authorList>
    </citation>
    <scope>NUCLEOTIDE SEQUENCE</scope>
    <source>
        <strain evidence="1">CIP111891</strain>
    </source>
</reference>
<proteinExistence type="predicted"/>
<evidence type="ECO:0000313" key="1">
    <source>
        <dbReference type="EMBL" id="CAH1202974.1"/>
    </source>
</evidence>
<dbReference type="EMBL" id="CAKMMW010000005">
    <property type="protein sequence ID" value="CAH1202974.1"/>
    <property type="molecule type" value="Genomic_DNA"/>
</dbReference>
<keyword evidence="2" id="KW-1185">Reference proteome</keyword>